<organism evidence="1 2">
    <name type="scientific">Asparagus officinalis</name>
    <name type="common">Garden asparagus</name>
    <dbReference type="NCBI Taxonomy" id="4686"/>
    <lineage>
        <taxon>Eukaryota</taxon>
        <taxon>Viridiplantae</taxon>
        <taxon>Streptophyta</taxon>
        <taxon>Embryophyta</taxon>
        <taxon>Tracheophyta</taxon>
        <taxon>Spermatophyta</taxon>
        <taxon>Magnoliopsida</taxon>
        <taxon>Liliopsida</taxon>
        <taxon>Asparagales</taxon>
        <taxon>Asparagaceae</taxon>
        <taxon>Asparagoideae</taxon>
        <taxon>Asparagus</taxon>
    </lineage>
</organism>
<reference evidence="2" key="1">
    <citation type="journal article" date="2017" name="Nat. Commun.">
        <title>The asparagus genome sheds light on the origin and evolution of a young Y chromosome.</title>
        <authorList>
            <person name="Harkess A."/>
            <person name="Zhou J."/>
            <person name="Xu C."/>
            <person name="Bowers J.E."/>
            <person name="Van der Hulst R."/>
            <person name="Ayyampalayam S."/>
            <person name="Mercati F."/>
            <person name="Riccardi P."/>
            <person name="McKain M.R."/>
            <person name="Kakrana A."/>
            <person name="Tang H."/>
            <person name="Ray J."/>
            <person name="Groenendijk J."/>
            <person name="Arikit S."/>
            <person name="Mathioni S.M."/>
            <person name="Nakano M."/>
            <person name="Shan H."/>
            <person name="Telgmann-Rauber A."/>
            <person name="Kanno A."/>
            <person name="Yue Z."/>
            <person name="Chen H."/>
            <person name="Li W."/>
            <person name="Chen Y."/>
            <person name="Xu X."/>
            <person name="Zhang Y."/>
            <person name="Luo S."/>
            <person name="Chen H."/>
            <person name="Gao J."/>
            <person name="Mao Z."/>
            <person name="Pires J.C."/>
            <person name="Luo M."/>
            <person name="Kudrna D."/>
            <person name="Wing R.A."/>
            <person name="Meyers B.C."/>
            <person name="Yi K."/>
            <person name="Kong H."/>
            <person name="Lavrijsen P."/>
            <person name="Sunseri F."/>
            <person name="Falavigna A."/>
            <person name="Ye Y."/>
            <person name="Leebens-Mack J.H."/>
            <person name="Chen G."/>
        </authorList>
    </citation>
    <scope>NUCLEOTIDE SEQUENCE [LARGE SCALE GENOMIC DNA]</scope>
    <source>
        <strain evidence="2">cv. DH0086</strain>
    </source>
</reference>
<dbReference type="Gramene" id="ONK74107">
    <property type="protein sequence ID" value="ONK74107"/>
    <property type="gene ID" value="A4U43_C03F2840"/>
</dbReference>
<dbReference type="AlphaFoldDB" id="A0A5P1F9L1"/>
<protein>
    <submittedName>
        <fullName evidence="1">Uncharacterized protein</fullName>
    </submittedName>
</protein>
<evidence type="ECO:0000313" key="1">
    <source>
        <dbReference type="EMBL" id="ONK74107.1"/>
    </source>
</evidence>
<dbReference type="Proteomes" id="UP000243459">
    <property type="component" value="Chromosome 3"/>
</dbReference>
<sequence length="113" mass="12707">MSVRRGPSWYFNTCQRCWDGKAKLFSACLRTGTGRRRRRRRAKDVRRAKLVFAAMASGTGAGDQSGNDLVTRRTMGPRLVGRRGHPVVGLDLTPPVYRWPASWRRGRSSGAMN</sequence>
<evidence type="ECO:0000313" key="2">
    <source>
        <dbReference type="Proteomes" id="UP000243459"/>
    </source>
</evidence>
<accession>A0A5P1F9L1</accession>
<proteinExistence type="predicted"/>
<keyword evidence="2" id="KW-1185">Reference proteome</keyword>
<gene>
    <name evidence="1" type="ORF">A4U43_C03F2840</name>
</gene>
<dbReference type="EMBL" id="CM007383">
    <property type="protein sequence ID" value="ONK74107.1"/>
    <property type="molecule type" value="Genomic_DNA"/>
</dbReference>
<name>A0A5P1F9L1_ASPOF</name>